<dbReference type="InterPro" id="IPR028087">
    <property type="entry name" value="Tad_N"/>
</dbReference>
<reference evidence="3 4" key="1">
    <citation type="submission" date="2016-11" db="EMBL/GenBank/DDBJ databases">
        <authorList>
            <person name="Jaros S."/>
            <person name="Januszkiewicz K."/>
            <person name="Wedrychowicz H."/>
        </authorList>
    </citation>
    <scope>NUCLEOTIDE SEQUENCE [LARGE SCALE GENOMIC DNA]</scope>
    <source>
        <strain evidence="3 4">DSM 19436</strain>
    </source>
</reference>
<protein>
    <submittedName>
        <fullName evidence="3">Flp pilus assembly protein TadG</fullName>
    </submittedName>
</protein>
<proteinExistence type="predicted"/>
<evidence type="ECO:0000313" key="4">
    <source>
        <dbReference type="Proteomes" id="UP000184485"/>
    </source>
</evidence>
<gene>
    <name evidence="3" type="ORF">SAMN02745157_1321</name>
</gene>
<keyword evidence="1" id="KW-0812">Transmembrane</keyword>
<feature type="domain" description="VWFA" evidence="2">
    <location>
        <begin position="138"/>
        <end position="188"/>
    </location>
</feature>
<evidence type="ECO:0000259" key="2">
    <source>
        <dbReference type="PROSITE" id="PS50234"/>
    </source>
</evidence>
<dbReference type="SUPFAM" id="SSF53300">
    <property type="entry name" value="vWA-like"/>
    <property type="match status" value="1"/>
</dbReference>
<keyword evidence="1" id="KW-0472">Membrane</keyword>
<name>A0A1M4XRQ2_9HYPH</name>
<keyword evidence="1" id="KW-1133">Transmembrane helix</keyword>
<dbReference type="AlphaFoldDB" id="A0A1M4XRQ2"/>
<dbReference type="RefSeq" id="WP_073051889.1">
    <property type="nucleotide sequence ID" value="NZ_FQUP01000001.1"/>
</dbReference>
<dbReference type="InterPro" id="IPR002035">
    <property type="entry name" value="VWF_A"/>
</dbReference>
<sequence>MSVLDLFRRDRRGNVAVIFGLAAIPILGATGVAIDYGRTTMAHARLADVLDAAVLAVGSKPTMTDAAAKTMVTAWVDAQLKENGTIDSWKLDSLTQDNGKITATASATVPTTLTKLIGFETMPVSVLSEAIRSVNKLEVALVLDTTDSMSGSNIIALKTAAKNLVTKVTADPKADVKIAVVPYGANVNVGLSNRKQPWVSVADDYVKPAGACTTTTTKQVCDSTTTKYSCTKYKDGVPYTATCSTTTNTNCKTVPLDPPTTSCPSPTTYVWNGCVGSPKYPDNVKDDNAARVYPGFLFSKNSGDDKRCPTQFTPLTSTVSTVNAAIDAMTTTNIDQTFMPAGLAWGFNVISAATPITDAAAYDTTGRNLNPTKAVVLMTDGLNTAKVDSTGKHVASTNADGSPNSTQGNTYTAELCANIKAKNIEVYTVSYDLPNTVNGATDAKAMLKACATSADNYFDAADSTALLAAFATIAEDMNNLRLTR</sequence>
<dbReference type="Gene3D" id="3.40.50.410">
    <property type="entry name" value="von Willebrand factor, type A domain"/>
    <property type="match status" value="2"/>
</dbReference>
<accession>A0A1M4XRQ2</accession>
<dbReference type="EMBL" id="FQUP01000001">
    <property type="protein sequence ID" value="SHE96046.1"/>
    <property type="molecule type" value="Genomic_DNA"/>
</dbReference>
<organism evidence="3 4">
    <name type="scientific">Kaistia soli DSM 19436</name>
    <dbReference type="NCBI Taxonomy" id="1122133"/>
    <lineage>
        <taxon>Bacteria</taxon>
        <taxon>Pseudomonadati</taxon>
        <taxon>Pseudomonadota</taxon>
        <taxon>Alphaproteobacteria</taxon>
        <taxon>Hyphomicrobiales</taxon>
        <taxon>Kaistiaceae</taxon>
        <taxon>Kaistia</taxon>
    </lineage>
</organism>
<evidence type="ECO:0000313" key="3">
    <source>
        <dbReference type="EMBL" id="SHE96046.1"/>
    </source>
</evidence>
<dbReference type="STRING" id="1122133.SAMN02745157_1321"/>
<dbReference type="InterPro" id="IPR036465">
    <property type="entry name" value="vWFA_dom_sf"/>
</dbReference>
<dbReference type="Proteomes" id="UP000184485">
    <property type="component" value="Unassembled WGS sequence"/>
</dbReference>
<keyword evidence="4" id="KW-1185">Reference proteome</keyword>
<dbReference type="CDD" id="cd00198">
    <property type="entry name" value="vWFA"/>
    <property type="match status" value="1"/>
</dbReference>
<dbReference type="PROSITE" id="PS50234">
    <property type="entry name" value="VWFA"/>
    <property type="match status" value="1"/>
</dbReference>
<feature type="transmembrane region" description="Helical" evidence="1">
    <location>
        <begin position="12"/>
        <end position="34"/>
    </location>
</feature>
<evidence type="ECO:0000256" key="1">
    <source>
        <dbReference type="SAM" id="Phobius"/>
    </source>
</evidence>
<dbReference type="Pfam" id="PF13400">
    <property type="entry name" value="Tad"/>
    <property type="match status" value="1"/>
</dbReference>